<dbReference type="InterPro" id="IPR002645">
    <property type="entry name" value="STAS_dom"/>
</dbReference>
<evidence type="ECO:0000256" key="5">
    <source>
        <dbReference type="SAM" id="Phobius"/>
    </source>
</evidence>
<evidence type="ECO:0000256" key="4">
    <source>
        <dbReference type="ARBA" id="ARBA00023136"/>
    </source>
</evidence>
<keyword evidence="4 5" id="KW-0472">Membrane</keyword>
<proteinExistence type="predicted"/>
<dbReference type="GO" id="GO:0016020">
    <property type="term" value="C:membrane"/>
    <property type="evidence" value="ECO:0007669"/>
    <property type="project" value="UniProtKB-SubCell"/>
</dbReference>
<dbReference type="EMBL" id="CP036433">
    <property type="protein sequence ID" value="QDU94570.1"/>
    <property type="molecule type" value="Genomic_DNA"/>
</dbReference>
<dbReference type="PROSITE" id="PS50801">
    <property type="entry name" value="STAS"/>
    <property type="match status" value="1"/>
</dbReference>
<feature type="transmembrane region" description="Helical" evidence="5">
    <location>
        <begin position="145"/>
        <end position="166"/>
    </location>
</feature>
<sequence>MHSKFPDEKPPEDKFRQVVRFLGEFSPWQNIRVMGTNVGPDLLSGLTVAVIAMPLALAFGESSGLGPAAGMWAAICGGLFVGLFGGSKVGISGPTGPKVVQLAAIVELTRLATGEPDLNYIFTLVFLSGLICIALAFLKVGRFIYYVPYSAVSGFMCGIGAIIILLEIPPMLGFDTPKSVMLAIQQIPYDLLHENPHAVIVSLATFATILIWPRITPVKWLPGPLMGLIVGTSIANLGSFHVTYMDAMPTGIPPIHLPDLGILTGRFSDVIGPAAALAGLCVFDSLLTCLVADNMTDERHSSDREIFGQGIANLACGLLGGVTTATATMRTVANVKCGAKTGLASITHAAVLLALMLGLAPMAQYVPMACLAGILLKVGIDIIDYRVVPVLHRMPWADAICFWAVLGLTISVDLLVAMGVGITIAFVRAIHEIGNLYEQEVVSLKDVDRPWTPESSLPDELKARVLKLRLDGPLFFGVSDAMYRTASRLADFDYLIIRMMRVPMIDLSGAYLLDDIVEKAQQQGARVFISGMPDCVHNTLDRLKILDRVGLENCFATVDEVTMKILEIEKLKEQAERSGRDPQPELVS</sequence>
<evidence type="ECO:0000256" key="2">
    <source>
        <dbReference type="ARBA" id="ARBA00022692"/>
    </source>
</evidence>
<evidence type="ECO:0000256" key="1">
    <source>
        <dbReference type="ARBA" id="ARBA00004141"/>
    </source>
</evidence>
<feature type="transmembrane region" description="Helical" evidence="5">
    <location>
        <begin position="118"/>
        <end position="138"/>
    </location>
</feature>
<dbReference type="InterPro" id="IPR036513">
    <property type="entry name" value="STAS_dom_sf"/>
</dbReference>
<reference evidence="7 8" key="1">
    <citation type="submission" date="2019-02" db="EMBL/GenBank/DDBJ databases">
        <title>Deep-cultivation of Planctomycetes and their phenomic and genomic characterization uncovers novel biology.</title>
        <authorList>
            <person name="Wiegand S."/>
            <person name="Jogler M."/>
            <person name="Boedeker C."/>
            <person name="Pinto D."/>
            <person name="Vollmers J."/>
            <person name="Rivas-Marin E."/>
            <person name="Kohn T."/>
            <person name="Peeters S.H."/>
            <person name="Heuer A."/>
            <person name="Rast P."/>
            <person name="Oberbeckmann S."/>
            <person name="Bunk B."/>
            <person name="Jeske O."/>
            <person name="Meyerdierks A."/>
            <person name="Storesund J.E."/>
            <person name="Kallscheuer N."/>
            <person name="Luecker S."/>
            <person name="Lage O.M."/>
            <person name="Pohl T."/>
            <person name="Merkel B.J."/>
            <person name="Hornburger P."/>
            <person name="Mueller R.-W."/>
            <person name="Bruemmer F."/>
            <person name="Labrenz M."/>
            <person name="Spormann A.M."/>
            <person name="Op den Camp H."/>
            <person name="Overmann J."/>
            <person name="Amann R."/>
            <person name="Jetten M.S.M."/>
            <person name="Mascher T."/>
            <person name="Medema M.H."/>
            <person name="Devos D.P."/>
            <person name="Kaster A.-K."/>
            <person name="Ovreas L."/>
            <person name="Rohde M."/>
            <person name="Galperin M.Y."/>
            <person name="Jogler C."/>
        </authorList>
    </citation>
    <scope>NUCLEOTIDE SEQUENCE [LARGE SCALE GENOMIC DNA]</scope>
    <source>
        <strain evidence="7 8">Pla85_3_4</strain>
    </source>
</reference>
<keyword evidence="3 5" id="KW-1133">Transmembrane helix</keyword>
<dbReference type="GO" id="GO:0055085">
    <property type="term" value="P:transmembrane transport"/>
    <property type="evidence" value="ECO:0007669"/>
    <property type="project" value="InterPro"/>
</dbReference>
<gene>
    <name evidence="7" type="primary">bicA_2</name>
    <name evidence="7" type="ORF">Pla8534_23620</name>
</gene>
<dbReference type="InterPro" id="IPR001902">
    <property type="entry name" value="SLC26A/SulP_fam"/>
</dbReference>
<dbReference type="Pfam" id="PF00916">
    <property type="entry name" value="Sulfate_transp"/>
    <property type="match status" value="1"/>
</dbReference>
<evidence type="ECO:0000313" key="7">
    <source>
        <dbReference type="EMBL" id="QDU94570.1"/>
    </source>
</evidence>
<dbReference type="CDD" id="cd07042">
    <property type="entry name" value="STAS_SulP_like_sulfate_transporter"/>
    <property type="match status" value="1"/>
</dbReference>
<dbReference type="Gene3D" id="3.30.750.24">
    <property type="entry name" value="STAS domain"/>
    <property type="match status" value="1"/>
</dbReference>
<dbReference type="SUPFAM" id="SSF52091">
    <property type="entry name" value="SpoIIaa-like"/>
    <property type="match status" value="1"/>
</dbReference>
<feature type="domain" description="STAS" evidence="6">
    <location>
        <begin position="465"/>
        <end position="565"/>
    </location>
</feature>
<comment type="subcellular location">
    <subcellularLocation>
        <location evidence="1">Membrane</location>
        <topology evidence="1">Multi-pass membrane protein</topology>
    </subcellularLocation>
</comment>
<feature type="transmembrane region" description="Helical" evidence="5">
    <location>
        <begin position="196"/>
        <end position="213"/>
    </location>
</feature>
<organism evidence="7 8">
    <name type="scientific">Lignipirellula cremea</name>
    <dbReference type="NCBI Taxonomy" id="2528010"/>
    <lineage>
        <taxon>Bacteria</taxon>
        <taxon>Pseudomonadati</taxon>
        <taxon>Planctomycetota</taxon>
        <taxon>Planctomycetia</taxon>
        <taxon>Pirellulales</taxon>
        <taxon>Pirellulaceae</taxon>
        <taxon>Lignipirellula</taxon>
    </lineage>
</organism>
<dbReference type="InterPro" id="IPR011547">
    <property type="entry name" value="SLC26A/SulP_dom"/>
</dbReference>
<feature type="transmembrane region" description="Helical" evidence="5">
    <location>
        <begin position="400"/>
        <end position="427"/>
    </location>
</feature>
<name>A0A518DRV2_9BACT</name>
<dbReference type="AlphaFoldDB" id="A0A518DRV2"/>
<protein>
    <submittedName>
        <fullName evidence="7">Bicarbonate transporter BicA</fullName>
    </submittedName>
</protein>
<dbReference type="PANTHER" id="PTHR11814">
    <property type="entry name" value="SULFATE TRANSPORTER"/>
    <property type="match status" value="1"/>
</dbReference>
<evidence type="ECO:0000256" key="3">
    <source>
        <dbReference type="ARBA" id="ARBA00022989"/>
    </source>
</evidence>
<feature type="transmembrane region" description="Helical" evidence="5">
    <location>
        <begin position="270"/>
        <end position="292"/>
    </location>
</feature>
<feature type="transmembrane region" description="Helical" evidence="5">
    <location>
        <begin position="72"/>
        <end position="91"/>
    </location>
</feature>
<dbReference type="Pfam" id="PF01740">
    <property type="entry name" value="STAS"/>
    <property type="match status" value="1"/>
</dbReference>
<evidence type="ECO:0000259" key="6">
    <source>
        <dbReference type="PROSITE" id="PS50801"/>
    </source>
</evidence>
<keyword evidence="8" id="KW-1185">Reference proteome</keyword>
<keyword evidence="2 5" id="KW-0812">Transmembrane</keyword>
<accession>A0A518DRV2</accession>
<evidence type="ECO:0000313" key="8">
    <source>
        <dbReference type="Proteomes" id="UP000317648"/>
    </source>
</evidence>
<dbReference type="KEGG" id="lcre:Pla8534_23620"/>
<dbReference type="Proteomes" id="UP000317648">
    <property type="component" value="Chromosome"/>
</dbReference>
<dbReference type="RefSeq" id="WP_197443199.1">
    <property type="nucleotide sequence ID" value="NZ_CP036433.1"/>
</dbReference>
<feature type="transmembrane region" description="Helical" evidence="5">
    <location>
        <begin position="225"/>
        <end position="244"/>
    </location>
</feature>
<feature type="transmembrane region" description="Helical" evidence="5">
    <location>
        <begin position="42"/>
        <end position="60"/>
    </location>
</feature>